<keyword evidence="2" id="KW-0677">Repeat</keyword>
<feature type="repeat" description="WD" evidence="3">
    <location>
        <begin position="119"/>
        <end position="162"/>
    </location>
</feature>
<evidence type="ECO:0000256" key="4">
    <source>
        <dbReference type="SAM" id="MobiDB-lite"/>
    </source>
</evidence>
<dbReference type="Pfam" id="PF00400">
    <property type="entry name" value="WD40"/>
    <property type="match status" value="2"/>
</dbReference>
<dbReference type="Pfam" id="PF03190">
    <property type="entry name" value="Thioredox_DsbH"/>
    <property type="match status" value="1"/>
</dbReference>
<dbReference type="Gene3D" id="1.50.10.10">
    <property type="match status" value="1"/>
</dbReference>
<dbReference type="Gene3D" id="3.40.30.10">
    <property type="entry name" value="Glutaredoxin"/>
    <property type="match status" value="1"/>
</dbReference>
<feature type="region of interest" description="Disordered" evidence="4">
    <location>
        <begin position="333"/>
        <end position="365"/>
    </location>
</feature>
<dbReference type="InterPro" id="IPR008928">
    <property type="entry name" value="6-hairpin_glycosidase_sf"/>
</dbReference>
<evidence type="ECO:0000256" key="2">
    <source>
        <dbReference type="ARBA" id="ARBA00022737"/>
    </source>
</evidence>
<dbReference type="eggNOG" id="KOG0271">
    <property type="taxonomic scope" value="Eukaryota"/>
</dbReference>
<dbReference type="InterPro" id="IPR036322">
    <property type="entry name" value="WD40_repeat_dom_sf"/>
</dbReference>
<dbReference type="InParanoid" id="V5FD16"/>
<gene>
    <name evidence="6" type="ORF">PVAR5_3676</name>
</gene>
<dbReference type="SUPFAM" id="SSF50978">
    <property type="entry name" value="WD40 repeat-like"/>
    <property type="match status" value="1"/>
</dbReference>
<dbReference type="InterPro" id="IPR001680">
    <property type="entry name" value="WD40_rpt"/>
</dbReference>
<dbReference type="SMART" id="SM00320">
    <property type="entry name" value="WD40"/>
    <property type="match status" value="6"/>
</dbReference>
<evidence type="ECO:0000256" key="1">
    <source>
        <dbReference type="ARBA" id="ARBA00022574"/>
    </source>
</evidence>
<evidence type="ECO:0000313" key="7">
    <source>
        <dbReference type="Proteomes" id="UP000018001"/>
    </source>
</evidence>
<evidence type="ECO:0000313" key="6">
    <source>
        <dbReference type="EMBL" id="GAD95039.1"/>
    </source>
</evidence>
<accession>V5FD16</accession>
<reference evidence="7" key="1">
    <citation type="journal article" date="2014" name="Genome Announc.">
        <title>Draft genome sequence of the formaldehyde-resistant fungus Byssochlamys spectabilis No. 5 (anamorph Paecilomyces variotii No. 5) (NBRC109023).</title>
        <authorList>
            <person name="Oka T."/>
            <person name="Ekino K."/>
            <person name="Fukuda K."/>
            <person name="Nomura Y."/>
        </authorList>
    </citation>
    <scope>NUCLEOTIDE SEQUENCE [LARGE SCALE GENOMIC DNA]</scope>
    <source>
        <strain evidence="7">No. 5 / NBRC 109023</strain>
    </source>
</reference>
<evidence type="ECO:0000259" key="5">
    <source>
        <dbReference type="Pfam" id="PF03190"/>
    </source>
</evidence>
<name>V5FD16_BYSSN</name>
<dbReference type="InterPro" id="IPR004879">
    <property type="entry name" value="Ssp411-like_TRX"/>
</dbReference>
<dbReference type="PROSITE" id="PS50082">
    <property type="entry name" value="WD_REPEATS_2"/>
    <property type="match status" value="2"/>
</dbReference>
<dbReference type="InterPro" id="IPR015943">
    <property type="entry name" value="WD40/YVTN_repeat-like_dom_sf"/>
</dbReference>
<dbReference type="Gene3D" id="2.130.10.10">
    <property type="entry name" value="YVTN repeat-like/Quinoprotein amine dehydrogenase"/>
    <property type="match status" value="2"/>
</dbReference>
<dbReference type="HOGENOM" id="CLU_268059_0_0_1"/>
<keyword evidence="1 3" id="KW-0853">WD repeat</keyword>
<dbReference type="CDD" id="cd00200">
    <property type="entry name" value="WD40"/>
    <property type="match status" value="1"/>
</dbReference>
<dbReference type="PANTHER" id="PTHR42899:SF1">
    <property type="entry name" value="SPERMATOGENESIS-ASSOCIATED PROTEIN 20"/>
    <property type="match status" value="1"/>
</dbReference>
<dbReference type="CDD" id="cd02955">
    <property type="entry name" value="SSP411"/>
    <property type="match status" value="1"/>
</dbReference>
<dbReference type="PANTHER" id="PTHR42899">
    <property type="entry name" value="SPERMATOGENESIS-ASSOCIATED PROTEIN 20"/>
    <property type="match status" value="1"/>
</dbReference>
<dbReference type="PROSITE" id="PS00678">
    <property type="entry name" value="WD_REPEATS_1"/>
    <property type="match status" value="1"/>
</dbReference>
<dbReference type="SUPFAM" id="SSF52833">
    <property type="entry name" value="Thioredoxin-like"/>
    <property type="match status" value="1"/>
</dbReference>
<dbReference type="SUPFAM" id="SSF48208">
    <property type="entry name" value="Six-hairpin glycosidases"/>
    <property type="match status" value="1"/>
</dbReference>
<dbReference type="InterPro" id="IPR012341">
    <property type="entry name" value="6hp_glycosidase-like_sf"/>
</dbReference>
<dbReference type="InterPro" id="IPR024705">
    <property type="entry name" value="Ssp411"/>
</dbReference>
<dbReference type="PROSITE" id="PS50294">
    <property type="entry name" value="WD_REPEATS_REGION"/>
    <property type="match status" value="1"/>
</dbReference>
<feature type="compositionally biased region" description="Basic and acidic residues" evidence="4">
    <location>
        <begin position="333"/>
        <end position="352"/>
    </location>
</feature>
<dbReference type="InterPro" id="IPR036249">
    <property type="entry name" value="Thioredoxin-like_sf"/>
</dbReference>
<dbReference type="GO" id="GO:0005975">
    <property type="term" value="P:carbohydrate metabolic process"/>
    <property type="evidence" value="ECO:0007669"/>
    <property type="project" value="InterPro"/>
</dbReference>
<feature type="repeat" description="WD" evidence="3">
    <location>
        <begin position="77"/>
        <end position="118"/>
    </location>
</feature>
<keyword evidence="7" id="KW-1185">Reference proteome</keyword>
<evidence type="ECO:0000256" key="3">
    <source>
        <dbReference type="PROSITE-ProRule" id="PRU00221"/>
    </source>
</evidence>
<dbReference type="eggNOG" id="KOG2244">
    <property type="taxonomic scope" value="Eukaryota"/>
</dbReference>
<dbReference type="OrthoDB" id="1923667at2759"/>
<dbReference type="FunFam" id="2.130.10.10:FF:001196">
    <property type="entry name" value="WD repeat protein (AFU_orthologue AFUA_1G12380)"/>
    <property type="match status" value="1"/>
</dbReference>
<feature type="domain" description="Spermatogenesis-associated protein 20-like TRX" evidence="5">
    <location>
        <begin position="398"/>
        <end position="568"/>
    </location>
</feature>
<feature type="region of interest" description="Disordered" evidence="4">
    <location>
        <begin position="1"/>
        <end position="32"/>
    </location>
</feature>
<dbReference type="AlphaFoldDB" id="V5FD16"/>
<dbReference type="EMBL" id="BAUL01000112">
    <property type="protein sequence ID" value="GAD95039.1"/>
    <property type="molecule type" value="Genomic_DNA"/>
</dbReference>
<dbReference type="GO" id="GO:0003824">
    <property type="term" value="F:catalytic activity"/>
    <property type="evidence" value="ECO:0007669"/>
    <property type="project" value="UniProtKB-ARBA"/>
</dbReference>
<sequence>MSRSAHQDDFFQTTASLEESNRKAAKSRNTEGRPIRLQSKILAVAADPTRNGFVYVAESAGSVRRVALETGESDAVFKGPTAPVTSVCFSPDGKLLFAGCWDKTVWSWDIATRQPKTRYQGHTDFVKSVTTARIGGQDVLISGGSDAEIIVFDIASGSRLHVLKGHARGIQDLAIDPLSLESDNSKLVLFSAGSNREIRRFNVPPHTGNLSDSDALLVHETSVYKLFFDADGDLWTASADKTAKCLVRDNDWNPDLVLQHPDFVRDVVVQEPWVVTVCRDEEVRVWNKATGELHHTFSGHFEEVTGLLLVGTTVVSVSIDATIRQWSLKPDDLQRAKEESQKKKSGDEEAPRQESMLTEEEEHCAELATEEDRNMATLSSMQIDDQGGGPGQGPDLVNRLHESRSPYVRGHMHNPVAWQLWDSQSIDLAKRHNRLIFLSIGYSACHWCHVMEKESFMSPEVAAILNDSFIPIKVDREERPDVDDVYMNYVQATTGSGGWPLNVFLTPDLEPVFGGTYWPGPNSSSLPPRGSVDGPIGFVDILEKLRDVWQTQQQRCLESAKEITRQLKEFAEEGTHSHHEPREADEDLEIELLEEAYQHFASRYDSTNGGFSRAPKFPTPTNLSFLLRLALYPSAVSDIVGEAECAQATAMATDTLIKMARGGIRDHIGHGFARYSVTADWGLPHFEKMLYDQAQLLNVYVDAFRVTAEPELLGAIYDLVTYLTNPPLQSAAGGFYSSEDADSLPTPNDTEKREGAFYVWTLKEFKQVLGQRDAGVCARHWGVLPDGNVAPENDPHDEFMNQNVLSIKVTPSKLAKEFGLSEEEVVKIIKSGRQKLREYRDKTRVRPDLDDKIIVAWNGLAIGALAKCSVLLDEFDNARAVQCREAAVKAVNFIKNNLFEKGTGQLWRIYRDGSRGETPGFADDYAYLTEGLLHMYEATFDDSYLQFAQQLQEYLNSHFIAEGPDSSSAGYYTTPSNMTPGVPGPLLRLKGGTEAATPSVNGVIARNLLRLSALLDEERYRKLARETCNAFSVEIMQHPFLFVGLLDVVVGLDLGVRTVAGVLSTADITSSAIPLKDGVVSKPDEPVSARDLLIKKVREEAGPATSTSAVAVSLVDIRPSSVENIASNLSIWLKGTNPLFKDLKPGQPAKNFLLICETGSCRTVDFVMAKPCTGGAIGAFLSVVFYLDIRCALHWIAVDLVRDIYGVVMTVLEELSMDLALGVTRVT</sequence>
<comment type="caution">
    <text evidence="6">The sequence shown here is derived from an EMBL/GenBank/DDBJ whole genome shotgun (WGS) entry which is preliminary data.</text>
</comment>
<dbReference type="InterPro" id="IPR019775">
    <property type="entry name" value="WD40_repeat_CS"/>
</dbReference>
<dbReference type="Proteomes" id="UP000018001">
    <property type="component" value="Unassembled WGS sequence"/>
</dbReference>
<proteinExistence type="predicted"/>
<protein>
    <recommendedName>
        <fullName evidence="5">Spermatogenesis-associated protein 20-like TRX domain-containing protein</fullName>
    </recommendedName>
</protein>
<organism evidence="6 7">
    <name type="scientific">Byssochlamys spectabilis (strain No. 5 / NBRC 109023)</name>
    <name type="common">Paecilomyces variotii</name>
    <dbReference type="NCBI Taxonomy" id="1356009"/>
    <lineage>
        <taxon>Eukaryota</taxon>
        <taxon>Fungi</taxon>
        <taxon>Dikarya</taxon>
        <taxon>Ascomycota</taxon>
        <taxon>Pezizomycotina</taxon>
        <taxon>Eurotiomycetes</taxon>
        <taxon>Eurotiomycetidae</taxon>
        <taxon>Eurotiales</taxon>
        <taxon>Thermoascaceae</taxon>
        <taxon>Paecilomyces</taxon>
    </lineage>
</organism>